<evidence type="ECO:0000313" key="5">
    <source>
        <dbReference type="Proteomes" id="UP001198983"/>
    </source>
</evidence>
<keyword evidence="3" id="KW-0812">Transmembrane</keyword>
<sequence length="369" mass="40883">MKYLAYIIDILGMVTLVLGIAFFIKAKKQVKKDTTRKTIEVEKAHVVVIGGGTGQSIFLRGLKKITPNITAVVTVADDGGGSGVLRSDLGMLPPGDIRNCLLALANTEPTMQEVMQYRFEEGGLKGQSFGNLFLAAMNGQYGNFETAVYKLSEIFNITGRVLPVTLESIDLIAKLNNGNIIKGESKIPREVRNQKSKIEEVYLEPKDAKPLNEVINSIYEADYIIMGPGSLYTSIIPNLLVEGVVEAIKGSKATKIYIPNVMTQPGETDGYDVLDHIKAINKHTKENLIDYVIANDEIIPDNQFEKYKKDGANQVLLDKMQRIALKNMGIKIVEGDLIEIKNDYIRHHADSICEVINNLALSHDYDRAR</sequence>
<evidence type="ECO:0000256" key="3">
    <source>
        <dbReference type="SAM" id="Phobius"/>
    </source>
</evidence>
<evidence type="ECO:0000256" key="1">
    <source>
        <dbReference type="ARBA" id="ARBA00022490"/>
    </source>
</evidence>
<comment type="similarity">
    <text evidence="2">Belongs to the gluconeogenesis factor family.</text>
</comment>
<keyword evidence="3" id="KW-0472">Membrane</keyword>
<dbReference type="CDD" id="cd07187">
    <property type="entry name" value="YvcK_like"/>
    <property type="match status" value="1"/>
</dbReference>
<dbReference type="InterPro" id="IPR002882">
    <property type="entry name" value="CofD"/>
</dbReference>
<keyword evidence="1 2" id="KW-0963">Cytoplasm</keyword>
<reference evidence="4 5" key="1">
    <citation type="journal article" date="2023" name="Int. J. Syst. Evol. Microbiol.">
        <title>Terrisporobacter hibernicus sp. nov., isolated from bovine faeces in Northern Ireland.</title>
        <authorList>
            <person name="Mitchell M."/>
            <person name="Nguyen S.V."/>
            <person name="Connor M."/>
            <person name="Fairley D.J."/>
            <person name="Donoghue O."/>
            <person name="Marshall H."/>
            <person name="Koolman L."/>
            <person name="McMullan G."/>
            <person name="Schaffer K.E."/>
            <person name="McGrath J.W."/>
            <person name="Fanning S."/>
        </authorList>
    </citation>
    <scope>NUCLEOTIDE SEQUENCE [LARGE SCALE GENOMIC DNA]</scope>
    <source>
        <strain evidence="4 5">MCA3</strain>
    </source>
</reference>
<dbReference type="InterPro" id="IPR010119">
    <property type="entry name" value="Gluconeogen_factor"/>
</dbReference>
<dbReference type="PANTHER" id="PTHR30135">
    <property type="entry name" value="UNCHARACTERIZED PROTEIN YVCK-RELATED"/>
    <property type="match status" value="1"/>
</dbReference>
<dbReference type="Gene3D" id="3.40.50.10680">
    <property type="entry name" value="CofD-like domains"/>
    <property type="match status" value="1"/>
</dbReference>
<evidence type="ECO:0000256" key="2">
    <source>
        <dbReference type="HAMAP-Rule" id="MF_00973"/>
    </source>
</evidence>
<evidence type="ECO:0000313" key="4">
    <source>
        <dbReference type="EMBL" id="UEL49350.1"/>
    </source>
</evidence>
<feature type="transmembrane region" description="Helical" evidence="3">
    <location>
        <begin position="6"/>
        <end position="24"/>
    </location>
</feature>
<dbReference type="SUPFAM" id="SSF142338">
    <property type="entry name" value="CofD-like"/>
    <property type="match status" value="1"/>
</dbReference>
<keyword evidence="5" id="KW-1185">Reference proteome</keyword>
<proteinExistence type="inferred from homology"/>
<dbReference type="GO" id="GO:0043743">
    <property type="term" value="F:LPPG:FO 2-phospho-L-lactate transferase activity"/>
    <property type="evidence" value="ECO:0007669"/>
    <property type="project" value="InterPro"/>
</dbReference>
<comment type="subcellular location">
    <subcellularLocation>
        <location evidence="2">Cytoplasm</location>
    </subcellularLocation>
</comment>
<dbReference type="RefSeq" id="WP_074919633.1">
    <property type="nucleotide sequence ID" value="NZ_CP081135.1"/>
</dbReference>
<name>A0AAX2ZM57_9FIRM</name>
<dbReference type="PANTHER" id="PTHR30135:SF3">
    <property type="entry name" value="GLUCONEOGENESIS FACTOR-RELATED"/>
    <property type="match status" value="1"/>
</dbReference>
<dbReference type="EMBL" id="CP081135">
    <property type="protein sequence ID" value="UEL49350.1"/>
    <property type="molecule type" value="Genomic_DNA"/>
</dbReference>
<dbReference type="NCBIfam" id="TIGR01826">
    <property type="entry name" value="CofD_related"/>
    <property type="match status" value="1"/>
</dbReference>
<dbReference type="Proteomes" id="UP001198983">
    <property type="component" value="Chromosome"/>
</dbReference>
<dbReference type="KEGG" id="tem:JW646_07875"/>
<dbReference type="AlphaFoldDB" id="A0AAX2ZM57"/>
<organism evidence="4 5">
    <name type="scientific">Terrisporobacter hibernicus</name>
    <dbReference type="NCBI Taxonomy" id="2813371"/>
    <lineage>
        <taxon>Bacteria</taxon>
        <taxon>Bacillati</taxon>
        <taxon>Bacillota</taxon>
        <taxon>Clostridia</taxon>
        <taxon>Peptostreptococcales</taxon>
        <taxon>Peptostreptococcaceae</taxon>
        <taxon>Terrisporobacter</taxon>
    </lineage>
</organism>
<comment type="function">
    <text evidence="2">Required for morphogenesis under gluconeogenic growth conditions.</text>
</comment>
<dbReference type="InterPro" id="IPR038136">
    <property type="entry name" value="CofD-like_dom_sf"/>
</dbReference>
<dbReference type="GO" id="GO:0005737">
    <property type="term" value="C:cytoplasm"/>
    <property type="evidence" value="ECO:0007669"/>
    <property type="project" value="UniProtKB-SubCell"/>
</dbReference>
<keyword evidence="3" id="KW-1133">Transmembrane helix</keyword>
<dbReference type="Pfam" id="PF01933">
    <property type="entry name" value="CofD"/>
    <property type="match status" value="1"/>
</dbReference>
<accession>A0AAX2ZM57</accession>
<dbReference type="HAMAP" id="MF_00973">
    <property type="entry name" value="Gluconeogen_factor"/>
    <property type="match status" value="1"/>
</dbReference>
<gene>
    <name evidence="4" type="ORF">JW646_07875</name>
</gene>
<dbReference type="GO" id="GO:0008360">
    <property type="term" value="P:regulation of cell shape"/>
    <property type="evidence" value="ECO:0007669"/>
    <property type="project" value="UniProtKB-UniRule"/>
</dbReference>
<protein>
    <recommendedName>
        <fullName evidence="2">Putative gluconeogenesis factor</fullName>
    </recommendedName>
</protein>